<protein>
    <submittedName>
        <fullName evidence="1">Uncharacterized protein</fullName>
    </submittedName>
</protein>
<evidence type="ECO:0000313" key="2">
    <source>
        <dbReference type="Proteomes" id="UP000823907"/>
    </source>
</evidence>
<organism evidence="1 2">
    <name type="scientific">Candidatus Corynebacterium intestinavium</name>
    <dbReference type="NCBI Taxonomy" id="2838531"/>
    <lineage>
        <taxon>Bacteria</taxon>
        <taxon>Bacillati</taxon>
        <taxon>Actinomycetota</taxon>
        <taxon>Actinomycetes</taxon>
        <taxon>Mycobacteriales</taxon>
        <taxon>Corynebacteriaceae</taxon>
        <taxon>Corynebacterium</taxon>
    </lineage>
</organism>
<gene>
    <name evidence="1" type="ORF">H9907_03640</name>
</gene>
<evidence type="ECO:0000313" key="1">
    <source>
        <dbReference type="EMBL" id="HJD49190.1"/>
    </source>
</evidence>
<accession>A0A9D2ZQR6</accession>
<dbReference type="EMBL" id="DWUR01000058">
    <property type="protein sequence ID" value="HJD49190.1"/>
    <property type="molecule type" value="Genomic_DNA"/>
</dbReference>
<proteinExistence type="predicted"/>
<sequence length="45" mass="5083">MDVPTNDLGRVDRVDRVDRQKLSEGTALDKNAPVTVDVFIFRLIP</sequence>
<dbReference type="Proteomes" id="UP000823907">
    <property type="component" value="Unassembled WGS sequence"/>
</dbReference>
<reference evidence="1" key="2">
    <citation type="submission" date="2021-04" db="EMBL/GenBank/DDBJ databases">
        <authorList>
            <person name="Gilroy R."/>
        </authorList>
    </citation>
    <scope>NUCLEOTIDE SEQUENCE</scope>
    <source>
        <strain evidence="1">5925</strain>
    </source>
</reference>
<name>A0A9D2ZQR6_9CORY</name>
<dbReference type="AlphaFoldDB" id="A0A9D2ZQR6"/>
<reference evidence="1" key="1">
    <citation type="journal article" date="2021" name="PeerJ">
        <title>Extensive microbial diversity within the chicken gut microbiome revealed by metagenomics and culture.</title>
        <authorList>
            <person name="Gilroy R."/>
            <person name="Ravi A."/>
            <person name="Getino M."/>
            <person name="Pursley I."/>
            <person name="Horton D.L."/>
            <person name="Alikhan N.F."/>
            <person name="Baker D."/>
            <person name="Gharbi K."/>
            <person name="Hall N."/>
            <person name="Watson M."/>
            <person name="Adriaenssens E.M."/>
            <person name="Foster-Nyarko E."/>
            <person name="Jarju S."/>
            <person name="Secka A."/>
            <person name="Antonio M."/>
            <person name="Oren A."/>
            <person name="Chaudhuri R.R."/>
            <person name="La Ragione R."/>
            <person name="Hildebrand F."/>
            <person name="Pallen M.J."/>
        </authorList>
    </citation>
    <scope>NUCLEOTIDE SEQUENCE</scope>
    <source>
        <strain evidence="1">5925</strain>
    </source>
</reference>
<comment type="caution">
    <text evidence="1">The sequence shown here is derived from an EMBL/GenBank/DDBJ whole genome shotgun (WGS) entry which is preliminary data.</text>
</comment>